<dbReference type="Gene3D" id="3.30.460.80">
    <property type="entry name" value="NADH:ubiquinone oxidoreductase, 30kDa subunit"/>
    <property type="match status" value="2"/>
</dbReference>
<dbReference type="SUPFAM" id="SSF143243">
    <property type="entry name" value="Nqo5-like"/>
    <property type="match status" value="1"/>
</dbReference>
<proteinExistence type="inferred from homology"/>
<dbReference type="InParanoid" id="A0A3Q7HCR9"/>
<dbReference type="Gramene" id="Solyc07g043415.1.1">
    <property type="protein sequence ID" value="Solyc07g043415.1.1"/>
    <property type="gene ID" value="Solyc07g043415.1"/>
</dbReference>
<evidence type="ECO:0000256" key="1">
    <source>
        <dbReference type="ARBA" id="ARBA00007569"/>
    </source>
</evidence>
<dbReference type="InterPro" id="IPR037232">
    <property type="entry name" value="NADH_quin_OxRdtase_su_C/D-like"/>
</dbReference>
<dbReference type="Proteomes" id="UP000004994">
    <property type="component" value="Chromosome 7"/>
</dbReference>
<protein>
    <recommendedName>
        <fullName evidence="2">NADH:ubiquinone oxidoreductase 30kDa subunit domain-containing protein</fullName>
    </recommendedName>
</protein>
<dbReference type="GO" id="GO:0045271">
    <property type="term" value="C:respiratory chain complex I"/>
    <property type="evidence" value="ECO:0000318"/>
    <property type="project" value="GO_Central"/>
</dbReference>
<dbReference type="PANTHER" id="PTHR10884:SF14">
    <property type="entry name" value="NADH DEHYDROGENASE [UBIQUINONE] IRON-SULFUR PROTEIN 3, MITOCHONDRIAL"/>
    <property type="match status" value="1"/>
</dbReference>
<reference evidence="3" key="2">
    <citation type="submission" date="2019-01" db="UniProtKB">
        <authorList>
            <consortium name="EnsemblPlants"/>
        </authorList>
    </citation>
    <scope>IDENTIFICATION</scope>
    <source>
        <strain evidence="3">cv. Heinz 1706</strain>
    </source>
</reference>
<dbReference type="PANTHER" id="PTHR10884">
    <property type="entry name" value="NADH DEHYDROGENASE UBIQUINONE IRON-SULFUR PROTEIN 3"/>
    <property type="match status" value="1"/>
</dbReference>
<keyword evidence="4" id="KW-1185">Reference proteome</keyword>
<accession>A0A3Q7HCR9</accession>
<comment type="similarity">
    <text evidence="1">Belongs to the complex I 30 kDa subunit family.</text>
</comment>
<evidence type="ECO:0000259" key="2">
    <source>
        <dbReference type="Pfam" id="PF00329"/>
    </source>
</evidence>
<dbReference type="AlphaFoldDB" id="A0A3Q7HCR9"/>
<evidence type="ECO:0000313" key="4">
    <source>
        <dbReference type="Proteomes" id="UP000004994"/>
    </source>
</evidence>
<sequence>MTVNILKYSINMDYLFQFDICEIDYFSRKQRFKVIYNLLSIRYNSHICVQITIGRWELEVWDMFGVSFINHPDLRCISTDYDFEGHS</sequence>
<dbReference type="InterPro" id="IPR001268">
    <property type="entry name" value="NADH_UbQ_OxRdtase_30kDa_su"/>
</dbReference>
<dbReference type="GO" id="GO:0008137">
    <property type="term" value="F:NADH dehydrogenase (ubiquinone) activity"/>
    <property type="evidence" value="ECO:0007669"/>
    <property type="project" value="InterPro"/>
</dbReference>
<feature type="domain" description="NADH:ubiquinone oxidoreductase 30kDa subunit" evidence="2">
    <location>
        <begin position="3"/>
        <end position="86"/>
    </location>
</feature>
<organism evidence="3">
    <name type="scientific">Solanum lycopersicum</name>
    <name type="common">Tomato</name>
    <name type="synonym">Lycopersicon esculentum</name>
    <dbReference type="NCBI Taxonomy" id="4081"/>
    <lineage>
        <taxon>Eukaryota</taxon>
        <taxon>Viridiplantae</taxon>
        <taxon>Streptophyta</taxon>
        <taxon>Embryophyta</taxon>
        <taxon>Tracheophyta</taxon>
        <taxon>Spermatophyta</taxon>
        <taxon>Magnoliopsida</taxon>
        <taxon>eudicotyledons</taxon>
        <taxon>Gunneridae</taxon>
        <taxon>Pentapetalae</taxon>
        <taxon>asterids</taxon>
        <taxon>lamiids</taxon>
        <taxon>Solanales</taxon>
        <taxon>Solanaceae</taxon>
        <taxon>Solanoideae</taxon>
        <taxon>Solaneae</taxon>
        <taxon>Solanum</taxon>
        <taxon>Solanum subgen. Lycopersicon</taxon>
    </lineage>
</organism>
<name>A0A3Q7HCR9_SOLLC</name>
<dbReference type="Pfam" id="PF00329">
    <property type="entry name" value="Complex1_30kDa"/>
    <property type="match status" value="1"/>
</dbReference>
<dbReference type="EnsemblPlants" id="Solyc07g043415.1.1">
    <property type="protein sequence ID" value="Solyc07g043415.1.1"/>
    <property type="gene ID" value="Solyc07g043415.1"/>
</dbReference>
<evidence type="ECO:0000313" key="3">
    <source>
        <dbReference type="EnsemblPlants" id="Solyc07g043415.1.1"/>
    </source>
</evidence>
<reference evidence="3" key="1">
    <citation type="journal article" date="2012" name="Nature">
        <title>The tomato genome sequence provides insights into fleshy fruit evolution.</title>
        <authorList>
            <consortium name="Tomato Genome Consortium"/>
        </authorList>
    </citation>
    <scope>NUCLEOTIDE SEQUENCE [LARGE SCALE GENOMIC DNA]</scope>
    <source>
        <strain evidence="3">cv. Heinz 1706</strain>
    </source>
</reference>
<dbReference type="STRING" id="4081.A0A3Q7HCR9"/>